<keyword evidence="4" id="KW-0067">ATP-binding</keyword>
<dbReference type="Gene3D" id="3.40.50.300">
    <property type="entry name" value="P-loop containing nucleotide triphosphate hydrolases"/>
    <property type="match status" value="1"/>
</dbReference>
<gene>
    <name evidence="6" type="primary">DDX39A_5</name>
    <name evidence="6" type="ORF">P7K49_027028</name>
</gene>
<dbReference type="PANTHER" id="PTHR47959:SF1">
    <property type="entry name" value="ATP-DEPENDENT RNA HELICASE DBPA"/>
    <property type="match status" value="1"/>
</dbReference>
<dbReference type="GO" id="GO:0004386">
    <property type="term" value="F:helicase activity"/>
    <property type="evidence" value="ECO:0007669"/>
    <property type="project" value="UniProtKB-KW"/>
</dbReference>
<comment type="caution">
    <text evidence="6">The sequence shown here is derived from an EMBL/GenBank/DDBJ whole genome shotgun (WGS) entry which is preliminary data.</text>
</comment>
<dbReference type="EMBL" id="JASSZA010000013">
    <property type="protein sequence ID" value="KAK2095612.1"/>
    <property type="molecule type" value="Genomic_DNA"/>
</dbReference>
<accession>A0ABQ9UEW6</accession>
<evidence type="ECO:0000256" key="2">
    <source>
        <dbReference type="ARBA" id="ARBA00022801"/>
    </source>
</evidence>
<dbReference type="Proteomes" id="UP001266305">
    <property type="component" value="Unassembled WGS sequence"/>
</dbReference>
<dbReference type="InterPro" id="IPR050079">
    <property type="entry name" value="DEAD_box_RNA_helicase"/>
</dbReference>
<evidence type="ECO:0000256" key="1">
    <source>
        <dbReference type="ARBA" id="ARBA00022741"/>
    </source>
</evidence>
<sequence>MCHTRELAFQISKEYECFSKYMSSVKLSVFFGGLSIKKDEEVLKKNCPHVVVGSPGHILVPALNRSFSQKNAKHFVLDECDKMLE</sequence>
<dbReference type="InterPro" id="IPR014001">
    <property type="entry name" value="Helicase_ATP-bd"/>
</dbReference>
<dbReference type="InterPro" id="IPR027417">
    <property type="entry name" value="P-loop_NTPase"/>
</dbReference>
<reference evidence="6 7" key="1">
    <citation type="submission" date="2023-05" db="EMBL/GenBank/DDBJ databases">
        <title>B98-5 Cell Line De Novo Hybrid Assembly: An Optical Mapping Approach.</title>
        <authorList>
            <person name="Kananen K."/>
            <person name="Auerbach J.A."/>
            <person name="Kautto E."/>
            <person name="Blachly J.S."/>
        </authorList>
    </citation>
    <scope>NUCLEOTIDE SEQUENCE [LARGE SCALE GENOMIC DNA]</scope>
    <source>
        <strain evidence="6">B95-8</strain>
        <tissue evidence="6">Cell line</tissue>
    </source>
</reference>
<dbReference type="Pfam" id="PF00270">
    <property type="entry name" value="DEAD"/>
    <property type="match status" value="1"/>
</dbReference>
<name>A0ABQ9UEW6_SAGOE</name>
<evidence type="ECO:0000256" key="3">
    <source>
        <dbReference type="ARBA" id="ARBA00022806"/>
    </source>
</evidence>
<feature type="domain" description="Helicase ATP-binding" evidence="5">
    <location>
        <begin position="1"/>
        <end position="85"/>
    </location>
</feature>
<keyword evidence="1" id="KW-0547">Nucleotide-binding</keyword>
<keyword evidence="2" id="KW-0378">Hydrolase</keyword>
<dbReference type="SUPFAM" id="SSF52540">
    <property type="entry name" value="P-loop containing nucleoside triphosphate hydrolases"/>
    <property type="match status" value="1"/>
</dbReference>
<dbReference type="InterPro" id="IPR011545">
    <property type="entry name" value="DEAD/DEAH_box_helicase_dom"/>
</dbReference>
<keyword evidence="7" id="KW-1185">Reference proteome</keyword>
<evidence type="ECO:0000313" key="7">
    <source>
        <dbReference type="Proteomes" id="UP001266305"/>
    </source>
</evidence>
<evidence type="ECO:0000259" key="5">
    <source>
        <dbReference type="PROSITE" id="PS51192"/>
    </source>
</evidence>
<evidence type="ECO:0000313" key="6">
    <source>
        <dbReference type="EMBL" id="KAK2095612.1"/>
    </source>
</evidence>
<protein>
    <submittedName>
        <fullName evidence="6">ATP-dependent RNA helicase ddx39a</fullName>
    </submittedName>
</protein>
<dbReference type="PANTHER" id="PTHR47959">
    <property type="entry name" value="ATP-DEPENDENT RNA HELICASE RHLE-RELATED"/>
    <property type="match status" value="1"/>
</dbReference>
<keyword evidence="3 6" id="KW-0347">Helicase</keyword>
<organism evidence="6 7">
    <name type="scientific">Saguinus oedipus</name>
    <name type="common">Cotton-top tamarin</name>
    <name type="synonym">Oedipomidas oedipus</name>
    <dbReference type="NCBI Taxonomy" id="9490"/>
    <lineage>
        <taxon>Eukaryota</taxon>
        <taxon>Metazoa</taxon>
        <taxon>Chordata</taxon>
        <taxon>Craniata</taxon>
        <taxon>Vertebrata</taxon>
        <taxon>Euteleostomi</taxon>
        <taxon>Mammalia</taxon>
        <taxon>Eutheria</taxon>
        <taxon>Euarchontoglires</taxon>
        <taxon>Primates</taxon>
        <taxon>Haplorrhini</taxon>
        <taxon>Platyrrhini</taxon>
        <taxon>Cebidae</taxon>
        <taxon>Callitrichinae</taxon>
        <taxon>Saguinus</taxon>
    </lineage>
</organism>
<evidence type="ECO:0000256" key="4">
    <source>
        <dbReference type="ARBA" id="ARBA00022840"/>
    </source>
</evidence>
<proteinExistence type="predicted"/>
<dbReference type="PROSITE" id="PS51192">
    <property type="entry name" value="HELICASE_ATP_BIND_1"/>
    <property type="match status" value="1"/>
</dbReference>